<dbReference type="Pfam" id="PF05729">
    <property type="entry name" value="NACHT"/>
    <property type="match status" value="1"/>
</dbReference>
<dbReference type="InterPro" id="IPR027417">
    <property type="entry name" value="P-loop_NTPase"/>
</dbReference>
<keyword evidence="8" id="KW-0964">Secreted</keyword>
<dbReference type="Gene3D" id="1.10.533.10">
    <property type="entry name" value="Death Domain, Fas"/>
    <property type="match status" value="1"/>
</dbReference>
<name>A0AAD8LLJ7_ACIOX</name>
<dbReference type="SUPFAM" id="SSF52047">
    <property type="entry name" value="RNI-like"/>
    <property type="match status" value="1"/>
</dbReference>
<evidence type="ECO:0000256" key="15">
    <source>
        <dbReference type="ARBA" id="ARBA00022840"/>
    </source>
</evidence>
<keyword evidence="12" id="KW-0547">Nucleotide-binding</keyword>
<keyword evidence="24" id="KW-1271">Inflammasome</keyword>
<dbReference type="SMART" id="SM00368">
    <property type="entry name" value="LRR_RI"/>
    <property type="match status" value="4"/>
</dbReference>
<keyword evidence="15" id="KW-0067">ATP-binding</keyword>
<evidence type="ECO:0000256" key="9">
    <source>
        <dbReference type="ARBA" id="ARBA00022553"/>
    </source>
</evidence>
<dbReference type="Gene3D" id="3.40.50.300">
    <property type="entry name" value="P-loop containing nucleotide triphosphate hydrolases"/>
    <property type="match status" value="1"/>
</dbReference>
<accession>A0AAD8LLJ7</accession>
<dbReference type="InterPro" id="IPR007111">
    <property type="entry name" value="NACHT_NTPase"/>
</dbReference>
<dbReference type="GO" id="GO:0006954">
    <property type="term" value="P:inflammatory response"/>
    <property type="evidence" value="ECO:0007669"/>
    <property type="project" value="UniProtKB-KW"/>
</dbReference>
<keyword evidence="14" id="KW-0256">Endoplasmic reticulum</keyword>
<keyword evidence="11" id="KW-0677">Repeat</keyword>
<dbReference type="InterPro" id="IPR050637">
    <property type="entry name" value="NLRP_innate_immun_reg"/>
</dbReference>
<evidence type="ECO:0000256" key="7">
    <source>
        <dbReference type="ARBA" id="ARBA00022490"/>
    </source>
</evidence>
<evidence type="ECO:0000256" key="19">
    <source>
        <dbReference type="ARBA" id="ARBA00023034"/>
    </source>
</evidence>
<dbReference type="Pfam" id="PF17776">
    <property type="entry name" value="NLRC4_HD2"/>
    <property type="match status" value="1"/>
</dbReference>
<keyword evidence="22" id="KW-0804">Transcription</keyword>
<feature type="domain" description="Pyrin" evidence="27">
    <location>
        <begin position="1"/>
        <end position="93"/>
    </location>
</feature>
<organism evidence="29 30">
    <name type="scientific">Acipenser oxyrinchus oxyrinchus</name>
    <dbReference type="NCBI Taxonomy" id="40147"/>
    <lineage>
        <taxon>Eukaryota</taxon>
        <taxon>Metazoa</taxon>
        <taxon>Chordata</taxon>
        <taxon>Craniata</taxon>
        <taxon>Vertebrata</taxon>
        <taxon>Euteleostomi</taxon>
        <taxon>Actinopterygii</taxon>
        <taxon>Chondrostei</taxon>
        <taxon>Acipenseriformes</taxon>
        <taxon>Acipenseridae</taxon>
        <taxon>Acipenser</taxon>
    </lineage>
</organism>
<evidence type="ECO:0000256" key="20">
    <source>
        <dbReference type="ARBA" id="ARBA00023136"/>
    </source>
</evidence>
<dbReference type="PROSITE" id="PS50837">
    <property type="entry name" value="NACHT"/>
    <property type="match status" value="1"/>
</dbReference>
<dbReference type="InterPro" id="IPR041267">
    <property type="entry name" value="NLRP_HD2"/>
</dbReference>
<evidence type="ECO:0000256" key="10">
    <source>
        <dbReference type="ARBA" id="ARBA00022588"/>
    </source>
</evidence>
<dbReference type="GO" id="GO:0005524">
    <property type="term" value="F:ATP binding"/>
    <property type="evidence" value="ECO:0007669"/>
    <property type="project" value="UniProtKB-KW"/>
</dbReference>
<comment type="caution">
    <text evidence="29">The sequence shown here is derived from an EMBL/GenBank/DDBJ whole genome shotgun (WGS) entry which is preliminary data.</text>
</comment>
<evidence type="ECO:0000256" key="11">
    <source>
        <dbReference type="ARBA" id="ARBA00022737"/>
    </source>
</evidence>
<evidence type="ECO:0000259" key="28">
    <source>
        <dbReference type="PROSITE" id="PS50837"/>
    </source>
</evidence>
<evidence type="ECO:0000256" key="17">
    <source>
        <dbReference type="ARBA" id="ARBA00022859"/>
    </source>
</evidence>
<reference evidence="29" key="1">
    <citation type="submission" date="2022-02" db="EMBL/GenBank/DDBJ databases">
        <title>Atlantic sturgeon de novo genome assembly.</title>
        <authorList>
            <person name="Stock M."/>
            <person name="Klopp C."/>
            <person name="Guiguen Y."/>
            <person name="Cabau C."/>
            <person name="Parinello H."/>
            <person name="Santidrian Yebra-Pimentel E."/>
            <person name="Kuhl H."/>
            <person name="Dirks R.P."/>
            <person name="Guessner J."/>
            <person name="Wuertz S."/>
            <person name="Du K."/>
            <person name="Schartl M."/>
        </authorList>
    </citation>
    <scope>NUCLEOTIDE SEQUENCE</scope>
    <source>
        <strain evidence="29">STURGEONOMICS-FGT-2020</strain>
        <tissue evidence="29">Whole blood</tissue>
    </source>
</reference>
<evidence type="ECO:0000256" key="18">
    <source>
        <dbReference type="ARBA" id="ARBA00023015"/>
    </source>
</evidence>
<keyword evidence="9" id="KW-0597">Phosphoprotein</keyword>
<dbReference type="PANTHER" id="PTHR45690:SF19">
    <property type="entry name" value="NACHT, LRR AND PYD DOMAINS-CONTAINING PROTEIN 3"/>
    <property type="match status" value="1"/>
</dbReference>
<dbReference type="GO" id="GO:0005576">
    <property type="term" value="C:extracellular region"/>
    <property type="evidence" value="ECO:0007669"/>
    <property type="project" value="UniProtKB-SubCell"/>
</dbReference>
<evidence type="ECO:0000256" key="1">
    <source>
        <dbReference type="ARBA" id="ARBA00004110"/>
    </source>
</evidence>
<keyword evidence="18" id="KW-0805">Transcription regulation</keyword>
<dbReference type="PROSITE" id="PS50824">
    <property type="entry name" value="DAPIN"/>
    <property type="match status" value="1"/>
</dbReference>
<dbReference type="InterPro" id="IPR041075">
    <property type="entry name" value="NOD1/2_WH"/>
</dbReference>
<dbReference type="GO" id="GO:0045087">
    <property type="term" value="P:innate immune response"/>
    <property type="evidence" value="ECO:0007669"/>
    <property type="project" value="UniProtKB-KW"/>
</dbReference>
<evidence type="ECO:0000313" key="30">
    <source>
        <dbReference type="Proteomes" id="UP001230051"/>
    </source>
</evidence>
<dbReference type="Pfam" id="PF02758">
    <property type="entry name" value="PYRIN"/>
    <property type="match status" value="1"/>
</dbReference>
<evidence type="ECO:0000256" key="6">
    <source>
        <dbReference type="ARBA" id="ARBA00004613"/>
    </source>
</evidence>
<gene>
    <name evidence="29" type="primary">NLRP3</name>
    <name evidence="29" type="ORF">AOXY_G7271</name>
</gene>
<evidence type="ECO:0000256" key="22">
    <source>
        <dbReference type="ARBA" id="ARBA00023163"/>
    </source>
</evidence>
<dbReference type="Proteomes" id="UP001230051">
    <property type="component" value="Unassembled WGS sequence"/>
</dbReference>
<evidence type="ECO:0000256" key="21">
    <source>
        <dbReference type="ARBA" id="ARBA00023139"/>
    </source>
</evidence>
<keyword evidence="20" id="KW-0472">Membrane</keyword>
<keyword evidence="13" id="KW-0378">Hydrolase</keyword>
<dbReference type="SMART" id="SM01288">
    <property type="entry name" value="FISNA"/>
    <property type="match status" value="1"/>
</dbReference>
<dbReference type="EMBL" id="JAGXEW010000006">
    <property type="protein sequence ID" value="KAK1170426.1"/>
    <property type="molecule type" value="Genomic_DNA"/>
</dbReference>
<dbReference type="SUPFAM" id="SSF47986">
    <property type="entry name" value="DEATH domain"/>
    <property type="match status" value="1"/>
</dbReference>
<evidence type="ECO:0000256" key="4">
    <source>
        <dbReference type="ARBA" id="ARBA00004308"/>
    </source>
</evidence>
<keyword evidence="7" id="KW-0963">Cytoplasm</keyword>
<evidence type="ECO:0000256" key="16">
    <source>
        <dbReference type="ARBA" id="ARBA00022843"/>
    </source>
</evidence>
<protein>
    <submittedName>
        <fullName evidence="29">NACHT, LRR and PYD domains-containing protein 3-like</fullName>
    </submittedName>
</protein>
<keyword evidence="10" id="KW-0399">Innate immunity</keyword>
<evidence type="ECO:0000256" key="26">
    <source>
        <dbReference type="ARBA" id="ARBA00023288"/>
    </source>
</evidence>
<evidence type="ECO:0000256" key="13">
    <source>
        <dbReference type="ARBA" id="ARBA00022801"/>
    </source>
</evidence>
<dbReference type="InterPro" id="IPR011029">
    <property type="entry name" value="DEATH-like_dom_sf"/>
</dbReference>
<evidence type="ECO:0000256" key="2">
    <source>
        <dbReference type="ARBA" id="ARBA00004123"/>
    </source>
</evidence>
<dbReference type="AlphaFoldDB" id="A0AAD8LLJ7"/>
<evidence type="ECO:0000259" key="27">
    <source>
        <dbReference type="PROSITE" id="PS50824"/>
    </source>
</evidence>
<evidence type="ECO:0000313" key="29">
    <source>
        <dbReference type="EMBL" id="KAK1170426.1"/>
    </source>
</evidence>
<evidence type="ECO:0000256" key="14">
    <source>
        <dbReference type="ARBA" id="ARBA00022824"/>
    </source>
</evidence>
<evidence type="ECO:0000256" key="12">
    <source>
        <dbReference type="ARBA" id="ARBA00022741"/>
    </source>
</evidence>
<keyword evidence="21" id="KW-0564">Palmitate</keyword>
<sequence>MAEAETTPDILIDILDNLFKHELKRLKRKLEVIESNYQCKNIPRGKLEDADVEDTVALMMGYYGEDAIHIVIEAMDSIGKKDLSDKLRKKAEKELEKLRVSSNKTLGYKEMYKEDVRKKYKKIRDYNSLPGEWVDFDDRYTRLLILKKHCLLEDKEHELISRGKKLVELMKKHRSDVATCIDVKDLFVANEKEPEPTTLVLQGPAGIGKTFTVQKIMTDWASNKLFQDRFDYVFHLNCRELNTMTDYFSLVDLILDSAEYLQPAIEEILSCPERLLFIIDGFDELKLSVDQADIGSARDVHARQPVETTLSRLLKRKILSKSTLLITTRPIALGKLGTTVTVERYAEILGFLEEEMKEYISRFYQNEQQALCVFNTIKEDEAVFSMCFVPVVCWIVCSLMKGHVSEGEKLAKSLKTTTQIFVHFVNKLLEHHCLDSQQEGVLQKLGSLALHGIKEQQILFEEEDLAKFSLDPVQSASAFFNKIIFKQDLSCKSMFHFLHLSIQELFAAMFCAADTSNAAAESLLNTSLTPEGSNLILVIQFLFGLTNKKTQALIQGYAGEPSSALKAQLERWIPKAMVFYKNKPCFVLAVLHCLFEIQDQEFVKKAMKYINVIDVTGFLLSKSDCLKMKYCIEQHDEGLKELAVTRCNMGEEEVKILLDILNKSQSIGLEATNLNTATVERLCTHISTHHSLERIELDIRKEEDGLYLYCATNWICQVSKLKITGCIPEDFVLSICSLLLPKYKLEFLSLEKDGLSPETKKQLCDVLNTSQCRLTSLWLSENNFTDDCIPDICKFIKTQTSLEMLSVENNTLGDDDAKQFLDALNGLNLYFLSMADDNLTDECVEHLSSILSANPSLVSLHLNKNYFTDKSVNSFIRIIQTCTSLKSINLEANQFSPEGELKLLCLEKDLHKTGHKIIVLL</sequence>
<proteinExistence type="predicted"/>
<keyword evidence="30" id="KW-1185">Reference proteome</keyword>
<keyword evidence="26" id="KW-0449">Lipoprotein</keyword>
<feature type="domain" description="NACHT" evidence="28">
    <location>
        <begin position="197"/>
        <end position="401"/>
    </location>
</feature>
<dbReference type="SMART" id="SM01289">
    <property type="entry name" value="PYRIN"/>
    <property type="match status" value="1"/>
</dbReference>
<dbReference type="PANTHER" id="PTHR45690">
    <property type="entry name" value="NACHT, LRR AND PYD DOMAINS-CONTAINING PROTEIN 12"/>
    <property type="match status" value="1"/>
</dbReference>
<comment type="subcellular location">
    <subcellularLocation>
        <location evidence="4">Endomembrane system</location>
    </subcellularLocation>
    <subcellularLocation>
        <location evidence="3">Endoplasmic reticulum</location>
    </subcellularLocation>
    <subcellularLocation>
        <location evidence="5">Golgi apparatus</location>
    </subcellularLocation>
    <subcellularLocation>
        <location evidence="1">Inflammasome</location>
    </subcellularLocation>
    <subcellularLocation>
        <location evidence="2">Nucleus</location>
    </subcellularLocation>
    <subcellularLocation>
        <location evidence="6">Secreted</location>
    </subcellularLocation>
</comment>
<dbReference type="GO" id="GO:0016787">
    <property type="term" value="F:hydrolase activity"/>
    <property type="evidence" value="ECO:0007669"/>
    <property type="project" value="UniProtKB-KW"/>
</dbReference>
<evidence type="ECO:0000256" key="23">
    <source>
        <dbReference type="ARBA" id="ARBA00023198"/>
    </source>
</evidence>
<dbReference type="InterPro" id="IPR032675">
    <property type="entry name" value="LRR_dom_sf"/>
</dbReference>
<dbReference type="InterPro" id="IPR004020">
    <property type="entry name" value="DAPIN"/>
</dbReference>
<dbReference type="Pfam" id="PF14484">
    <property type="entry name" value="FISNA"/>
    <property type="match status" value="1"/>
</dbReference>
<dbReference type="SUPFAM" id="SSF52540">
    <property type="entry name" value="P-loop containing nucleoside triphosphate hydrolases"/>
    <property type="match status" value="1"/>
</dbReference>
<keyword evidence="23" id="KW-0395">Inflammatory response</keyword>
<dbReference type="GO" id="GO:0061702">
    <property type="term" value="C:canonical inflammasome complex"/>
    <property type="evidence" value="ECO:0007669"/>
    <property type="project" value="UniProtKB-SubCell"/>
</dbReference>
<dbReference type="Pfam" id="PF17779">
    <property type="entry name" value="WHD_NOD2"/>
    <property type="match status" value="1"/>
</dbReference>
<dbReference type="GO" id="GO:0005783">
    <property type="term" value="C:endoplasmic reticulum"/>
    <property type="evidence" value="ECO:0007669"/>
    <property type="project" value="UniProtKB-SubCell"/>
</dbReference>
<evidence type="ECO:0000256" key="8">
    <source>
        <dbReference type="ARBA" id="ARBA00022525"/>
    </source>
</evidence>
<evidence type="ECO:0000256" key="3">
    <source>
        <dbReference type="ARBA" id="ARBA00004240"/>
    </source>
</evidence>
<dbReference type="GO" id="GO:0005634">
    <property type="term" value="C:nucleus"/>
    <property type="evidence" value="ECO:0007669"/>
    <property type="project" value="UniProtKB-SubCell"/>
</dbReference>
<evidence type="ECO:0000256" key="25">
    <source>
        <dbReference type="ARBA" id="ARBA00023242"/>
    </source>
</evidence>
<keyword evidence="25" id="KW-0539">Nucleus</keyword>
<keyword evidence="19" id="KW-0333">Golgi apparatus</keyword>
<dbReference type="Gene3D" id="3.80.10.10">
    <property type="entry name" value="Ribonuclease Inhibitor"/>
    <property type="match status" value="1"/>
</dbReference>
<evidence type="ECO:0000256" key="24">
    <source>
        <dbReference type="ARBA" id="ARBA00023233"/>
    </source>
</evidence>
<keyword evidence="16" id="KW-0832">Ubl conjugation</keyword>
<dbReference type="InterPro" id="IPR029495">
    <property type="entry name" value="NACHT-assoc"/>
</dbReference>
<keyword evidence="17" id="KW-0391">Immunity</keyword>
<evidence type="ECO:0000256" key="5">
    <source>
        <dbReference type="ARBA" id="ARBA00004555"/>
    </source>
</evidence>